<evidence type="ECO:0000256" key="2">
    <source>
        <dbReference type="SAM" id="Phobius"/>
    </source>
</evidence>
<protein>
    <submittedName>
        <fullName evidence="3">Uncharacterized protein</fullName>
    </submittedName>
</protein>
<dbReference type="AlphaFoldDB" id="L8GQM9"/>
<name>L8GQM9_ACACF</name>
<feature type="region of interest" description="Disordered" evidence="1">
    <location>
        <begin position="67"/>
        <end position="87"/>
    </location>
</feature>
<feature type="compositionally biased region" description="Basic and acidic residues" evidence="1">
    <location>
        <begin position="73"/>
        <end position="87"/>
    </location>
</feature>
<evidence type="ECO:0000313" key="4">
    <source>
        <dbReference type="Proteomes" id="UP000011083"/>
    </source>
</evidence>
<evidence type="ECO:0000256" key="1">
    <source>
        <dbReference type="SAM" id="MobiDB-lite"/>
    </source>
</evidence>
<dbReference type="KEGG" id="acan:ACA1_218460"/>
<feature type="transmembrane region" description="Helical" evidence="2">
    <location>
        <begin position="32"/>
        <end position="53"/>
    </location>
</feature>
<organism evidence="3 4">
    <name type="scientific">Acanthamoeba castellanii (strain ATCC 30010 / Neff)</name>
    <dbReference type="NCBI Taxonomy" id="1257118"/>
    <lineage>
        <taxon>Eukaryota</taxon>
        <taxon>Amoebozoa</taxon>
        <taxon>Discosea</taxon>
        <taxon>Longamoebia</taxon>
        <taxon>Centramoebida</taxon>
        <taxon>Acanthamoebidae</taxon>
        <taxon>Acanthamoeba</taxon>
    </lineage>
</organism>
<gene>
    <name evidence="3" type="ORF">ACA1_218460</name>
</gene>
<keyword evidence="2" id="KW-0472">Membrane</keyword>
<dbReference type="VEuPathDB" id="AmoebaDB:ACA1_218460"/>
<sequence length="87" mass="9390">MASNPKVSGPFGGPIESWRTHPMLRITHPRDVLPGFGTALGLFAIVCVGEWMWKSAGAPKLRATGKSAWKDASAAHDDEKVLKSHSH</sequence>
<dbReference type="Proteomes" id="UP000011083">
    <property type="component" value="Unassembled WGS sequence"/>
</dbReference>
<reference evidence="3 4" key="1">
    <citation type="journal article" date="2013" name="Genome Biol.">
        <title>Genome of Acanthamoeba castellanii highlights extensive lateral gene transfer and early evolution of tyrosine kinase signaling.</title>
        <authorList>
            <person name="Clarke M."/>
            <person name="Lohan A.J."/>
            <person name="Liu B."/>
            <person name="Lagkouvardos I."/>
            <person name="Roy S."/>
            <person name="Zafar N."/>
            <person name="Bertelli C."/>
            <person name="Schilde C."/>
            <person name="Kianianmomeni A."/>
            <person name="Burglin T.R."/>
            <person name="Frech C."/>
            <person name="Turcotte B."/>
            <person name="Kopec K.O."/>
            <person name="Synnott J.M."/>
            <person name="Choo C."/>
            <person name="Paponov I."/>
            <person name="Finkler A."/>
            <person name="Soon Heng Tan C."/>
            <person name="Hutchins A.P."/>
            <person name="Weinmeier T."/>
            <person name="Rattei T."/>
            <person name="Chu J.S."/>
            <person name="Gimenez G."/>
            <person name="Irimia M."/>
            <person name="Rigden D.J."/>
            <person name="Fitzpatrick D.A."/>
            <person name="Lorenzo-Morales J."/>
            <person name="Bateman A."/>
            <person name="Chiu C.H."/>
            <person name="Tang P."/>
            <person name="Hegemann P."/>
            <person name="Fromm H."/>
            <person name="Raoult D."/>
            <person name="Greub G."/>
            <person name="Miranda-Saavedra D."/>
            <person name="Chen N."/>
            <person name="Nash P."/>
            <person name="Ginger M.L."/>
            <person name="Horn M."/>
            <person name="Schaap P."/>
            <person name="Caler L."/>
            <person name="Loftus B."/>
        </authorList>
    </citation>
    <scope>NUCLEOTIDE SEQUENCE [LARGE SCALE GENOMIC DNA]</scope>
    <source>
        <strain evidence="3 4">Neff</strain>
    </source>
</reference>
<accession>L8GQM9</accession>
<dbReference type="OrthoDB" id="521512at2759"/>
<evidence type="ECO:0000313" key="3">
    <source>
        <dbReference type="EMBL" id="ELR15202.1"/>
    </source>
</evidence>
<dbReference type="EMBL" id="KB008036">
    <property type="protein sequence ID" value="ELR15202.1"/>
    <property type="molecule type" value="Genomic_DNA"/>
</dbReference>
<keyword evidence="2" id="KW-1133">Transmembrane helix</keyword>
<dbReference type="RefSeq" id="XP_004337215.1">
    <property type="nucleotide sequence ID" value="XM_004337167.1"/>
</dbReference>
<proteinExistence type="predicted"/>
<keyword evidence="2" id="KW-0812">Transmembrane</keyword>
<dbReference type="GeneID" id="14915802"/>
<keyword evidence="4" id="KW-1185">Reference proteome</keyword>